<feature type="region of interest" description="Disordered" evidence="4">
    <location>
        <begin position="27"/>
        <end position="53"/>
    </location>
</feature>
<accession>A0A2W5A122</accession>
<evidence type="ECO:0000313" key="6">
    <source>
        <dbReference type="EMBL" id="PZO87306.1"/>
    </source>
</evidence>
<dbReference type="GO" id="GO:0009279">
    <property type="term" value="C:cell outer membrane"/>
    <property type="evidence" value="ECO:0007669"/>
    <property type="project" value="UniProtKB-SubCell"/>
</dbReference>
<dbReference type="InterPro" id="IPR036942">
    <property type="entry name" value="Beta-barrel_TonB_sf"/>
</dbReference>
<keyword evidence="6" id="KW-0675">Receptor</keyword>
<feature type="region of interest" description="Disordered" evidence="4">
    <location>
        <begin position="720"/>
        <end position="768"/>
    </location>
</feature>
<protein>
    <submittedName>
        <fullName evidence="6">TonB-dependent receptor</fullName>
    </submittedName>
</protein>
<dbReference type="Gene3D" id="2.170.130.10">
    <property type="entry name" value="TonB-dependent receptor, plug domain"/>
    <property type="match status" value="1"/>
</dbReference>
<feature type="chain" id="PRO_5016180368" evidence="5">
    <location>
        <begin position="26"/>
        <end position="930"/>
    </location>
</feature>
<dbReference type="InterPro" id="IPR037066">
    <property type="entry name" value="Plug_dom_sf"/>
</dbReference>
<evidence type="ECO:0000256" key="1">
    <source>
        <dbReference type="ARBA" id="ARBA00004442"/>
    </source>
</evidence>
<dbReference type="EMBL" id="QFNN01000138">
    <property type="protein sequence ID" value="PZO87306.1"/>
    <property type="molecule type" value="Genomic_DNA"/>
</dbReference>
<dbReference type="SUPFAM" id="SSF56935">
    <property type="entry name" value="Porins"/>
    <property type="match status" value="1"/>
</dbReference>
<evidence type="ECO:0000256" key="4">
    <source>
        <dbReference type="SAM" id="MobiDB-lite"/>
    </source>
</evidence>
<keyword evidence="3" id="KW-0998">Cell outer membrane</keyword>
<keyword evidence="2" id="KW-0472">Membrane</keyword>
<evidence type="ECO:0000256" key="5">
    <source>
        <dbReference type="SAM" id="SignalP"/>
    </source>
</evidence>
<reference evidence="6 7" key="1">
    <citation type="submission" date="2017-08" db="EMBL/GenBank/DDBJ databases">
        <title>Infants hospitalized years apart are colonized by the same room-sourced microbial strains.</title>
        <authorList>
            <person name="Brooks B."/>
            <person name="Olm M.R."/>
            <person name="Firek B.A."/>
            <person name="Baker R."/>
            <person name="Thomas B.C."/>
            <person name="Morowitz M.J."/>
            <person name="Banfield J.F."/>
        </authorList>
    </citation>
    <scope>NUCLEOTIDE SEQUENCE [LARGE SCALE GENOMIC DNA]</scope>
    <source>
        <strain evidence="6">S2_018_000_R2_101</strain>
    </source>
</reference>
<sequence length="930" mass="97077">MKGELCSRSLAACLLVGVASPALYAQDAAQPAPPQQPEHQGNSGSAPVGGEDDEDIVVTGQRQRGSVIGDIQPELTLNAGDVRAYGVSSISDLLSELGPQIRSDQGSGGAPVVLLNGRRISGFAEIRDLPTEAIQRVEILPEEVALKYGYAPDQKVVNIVLRRRFRAVTAEANGSTTTEGGGGSGGGDAGIFHIRNDSRLQLTVKYGQTASLRESQRNLVSRPIDAPYDFAGNIGAGPNSATGEVDPALSALVGYPVTVAGVPVSAATSAPTLGAFAATANDPNGTDLTRYRTLQPSSQNFSVNTVLTRPVSGSVTATVNASFGLTSSDALNGLPGAALALPAGSPFSPFTTDTTLYRYPAGLMPLSQSVEGQTGHLGVTLNGMVSSWQWTLTGAYDYAASRTITQRGLDTTAMQSLLDANDPDFNPFAALPLGLIDALPADRARSTSNSGDVTLTASGSLVRLPAGDISTTIKVSGDALGLDSRSFRAGVATAGAVSRQTGAGQINFDLPVASRRKGFLSVLGELTVNGNAAVQQLSDFGTLTTYGYGLNWRPVTPLSFIVSVTDTDGAPTVNQLGDPTVITPGVRVFDYVRGATVDVTQVTGGNPDLLASNRHVMKLGLNYKPFARTDLTLTANFIKTRVRNQSTSLPAATAAIEAAFPDRFIRDEDGDLVRVDSRAVNFARASSSELRWGFNFSKPIKTSQKVVDAMRDFFRQRREAMQGAGGPPPGAGGPPPGEGGGQGGAGAGGGRGPGGGPGGGPFGGGGRGGGAGGRLQFSLYHTWHFTDEVLIRDGLPVIDLLNGGTIGARGGQSRHELEAVGGYSKNGWGLRFTGNWQSATTVRDGRSTGDLRFSDLATANLRFFINLGQVPSLVRKPWAQGTRVMLSVNNLLDTRMKVRDATGAIPISYQPAYLDPLGRTIKLSIRKLFF</sequence>
<feature type="signal peptide" evidence="5">
    <location>
        <begin position="1"/>
        <end position="25"/>
    </location>
</feature>
<evidence type="ECO:0000256" key="3">
    <source>
        <dbReference type="ARBA" id="ARBA00023237"/>
    </source>
</evidence>
<dbReference type="Gene3D" id="2.40.170.20">
    <property type="entry name" value="TonB-dependent receptor, beta-barrel domain"/>
    <property type="match status" value="1"/>
</dbReference>
<dbReference type="AlphaFoldDB" id="A0A2W5A122"/>
<keyword evidence="5" id="KW-0732">Signal</keyword>
<dbReference type="PANTHER" id="PTHR47234:SF1">
    <property type="entry name" value="TONB-DEPENDENT RECEPTOR"/>
    <property type="match status" value="1"/>
</dbReference>
<evidence type="ECO:0000256" key="2">
    <source>
        <dbReference type="ARBA" id="ARBA00023136"/>
    </source>
</evidence>
<feature type="compositionally biased region" description="Gly residues" evidence="4">
    <location>
        <begin position="738"/>
        <end position="768"/>
    </location>
</feature>
<gene>
    <name evidence="6" type="ORF">DI623_15000</name>
</gene>
<organism evidence="6 7">
    <name type="scientific">Sphingomonas sanxanigenens</name>
    <dbReference type="NCBI Taxonomy" id="397260"/>
    <lineage>
        <taxon>Bacteria</taxon>
        <taxon>Pseudomonadati</taxon>
        <taxon>Pseudomonadota</taxon>
        <taxon>Alphaproteobacteria</taxon>
        <taxon>Sphingomonadales</taxon>
        <taxon>Sphingomonadaceae</taxon>
        <taxon>Sphingomonas</taxon>
    </lineage>
</organism>
<evidence type="ECO:0000313" key="7">
    <source>
        <dbReference type="Proteomes" id="UP000249066"/>
    </source>
</evidence>
<comment type="subcellular location">
    <subcellularLocation>
        <location evidence="1">Cell outer membrane</location>
    </subcellularLocation>
</comment>
<comment type="caution">
    <text evidence="6">The sequence shown here is derived from an EMBL/GenBank/DDBJ whole genome shotgun (WGS) entry which is preliminary data.</text>
</comment>
<feature type="compositionally biased region" description="Pro residues" evidence="4">
    <location>
        <begin position="726"/>
        <end position="737"/>
    </location>
</feature>
<name>A0A2W5A122_9SPHN</name>
<dbReference type="PANTHER" id="PTHR47234">
    <property type="match status" value="1"/>
</dbReference>
<proteinExistence type="predicted"/>
<dbReference type="Proteomes" id="UP000249066">
    <property type="component" value="Unassembled WGS sequence"/>
</dbReference>